<reference evidence="1" key="2">
    <citation type="submission" date="2013-11" db="EMBL/GenBank/DDBJ databases">
        <title>Draft genome sequence of Anaerostipes caccae (DSM 14662).</title>
        <authorList>
            <person name="Sudarsanam P."/>
            <person name="Ley R."/>
            <person name="Guruge J."/>
            <person name="Turnbaugh P.J."/>
            <person name="Mahowald M."/>
            <person name="Liep D."/>
            <person name="Gordon J."/>
        </authorList>
    </citation>
    <scope>NUCLEOTIDE SEQUENCE</scope>
    <source>
        <strain evidence="1">DSM 14662</strain>
    </source>
</reference>
<dbReference type="STRING" id="411490.ANACAC_02593"/>
<keyword evidence="2" id="KW-1185">Reference proteome</keyword>
<comment type="caution">
    <text evidence="1">The sequence shown here is derived from an EMBL/GenBank/DDBJ whole genome shotgun (WGS) entry which is preliminary data.</text>
</comment>
<protein>
    <submittedName>
        <fullName evidence="1">Uncharacterized protein</fullName>
    </submittedName>
</protein>
<dbReference type="Proteomes" id="UP000004935">
    <property type="component" value="Unassembled WGS sequence"/>
</dbReference>
<evidence type="ECO:0000313" key="2">
    <source>
        <dbReference type="Proteomes" id="UP000004935"/>
    </source>
</evidence>
<dbReference type="EMBL" id="ABAX03000016">
    <property type="protein sequence ID" value="EDR96815.1"/>
    <property type="molecule type" value="Genomic_DNA"/>
</dbReference>
<evidence type="ECO:0000313" key="1">
    <source>
        <dbReference type="EMBL" id="EDR96815.1"/>
    </source>
</evidence>
<reference evidence="1" key="1">
    <citation type="submission" date="2007-11" db="EMBL/GenBank/DDBJ databases">
        <authorList>
            <person name="Fulton L."/>
            <person name="Clifton S."/>
            <person name="Fulton B."/>
            <person name="Xu J."/>
            <person name="Minx P."/>
            <person name="Pepin K.H."/>
            <person name="Johnson M."/>
            <person name="Thiruvilangam P."/>
            <person name="Bhonagiri V."/>
            <person name="Nash W.E."/>
            <person name="Mardis E.R."/>
            <person name="Wilson R.K."/>
        </authorList>
    </citation>
    <scope>NUCLEOTIDE SEQUENCE [LARGE SCALE GENOMIC DNA]</scope>
    <source>
        <strain evidence="1">DSM 14662</strain>
    </source>
</reference>
<proteinExistence type="predicted"/>
<sequence length="41" mass="4780">MYKYFISVPYLYNISIHISTTKDLPEFCGSGRSLLLSYMNL</sequence>
<organism evidence="1 2">
    <name type="scientific">Anaerostipes caccae (strain DSM 14662 / CCUG 47493 / JCM 13470 / NCIMB 13811 / L1-92)</name>
    <dbReference type="NCBI Taxonomy" id="411490"/>
    <lineage>
        <taxon>Bacteria</taxon>
        <taxon>Bacillati</taxon>
        <taxon>Bacillota</taxon>
        <taxon>Clostridia</taxon>
        <taxon>Lachnospirales</taxon>
        <taxon>Lachnospiraceae</taxon>
        <taxon>Anaerostipes</taxon>
    </lineage>
</organism>
<dbReference type="AlphaFoldDB" id="B0MG84"/>
<dbReference type="HOGENOM" id="CLU_3264789_0_0_9"/>
<gene>
    <name evidence="1" type="ORF">ANACAC_02593</name>
</gene>
<accession>B0MG84</accession>
<name>B0MG84_ANACD</name>